<dbReference type="InterPro" id="IPR050901">
    <property type="entry name" value="BP-dep_ABC_trans_perm"/>
</dbReference>
<feature type="transmembrane region" description="Helical" evidence="7">
    <location>
        <begin position="186"/>
        <end position="209"/>
    </location>
</feature>
<dbReference type="InterPro" id="IPR035906">
    <property type="entry name" value="MetI-like_sf"/>
</dbReference>
<feature type="transmembrane region" description="Helical" evidence="7">
    <location>
        <begin position="288"/>
        <end position="313"/>
    </location>
</feature>
<reference evidence="9 10" key="1">
    <citation type="submission" date="2019-03" db="EMBL/GenBank/DDBJ databases">
        <title>Genomic Encyclopedia of Type Strains, Phase IV (KMG-IV): sequencing the most valuable type-strain genomes for metagenomic binning, comparative biology and taxonomic classification.</title>
        <authorList>
            <person name="Goeker M."/>
        </authorList>
    </citation>
    <scope>NUCLEOTIDE SEQUENCE [LARGE SCALE GENOMIC DNA]</scope>
    <source>
        <strain evidence="9 10">DSM 19377</strain>
    </source>
</reference>
<organism evidence="9 10">
    <name type="scientific">Scopulibacillus darangshiensis</name>
    <dbReference type="NCBI Taxonomy" id="442528"/>
    <lineage>
        <taxon>Bacteria</taxon>
        <taxon>Bacillati</taxon>
        <taxon>Bacillota</taxon>
        <taxon>Bacilli</taxon>
        <taxon>Bacillales</taxon>
        <taxon>Sporolactobacillaceae</taxon>
        <taxon>Scopulibacillus</taxon>
    </lineage>
</organism>
<dbReference type="CDD" id="cd06261">
    <property type="entry name" value="TM_PBP2"/>
    <property type="match status" value="1"/>
</dbReference>
<dbReference type="InterPro" id="IPR000515">
    <property type="entry name" value="MetI-like"/>
</dbReference>
<evidence type="ECO:0000313" key="10">
    <source>
        <dbReference type="Proteomes" id="UP000295416"/>
    </source>
</evidence>
<feature type="transmembrane region" description="Helical" evidence="7">
    <location>
        <begin position="106"/>
        <end position="127"/>
    </location>
</feature>
<comment type="caution">
    <text evidence="9">The sequence shown here is derived from an EMBL/GenBank/DDBJ whole genome shotgun (WGS) entry which is preliminary data.</text>
</comment>
<feature type="transmembrane region" description="Helical" evidence="7">
    <location>
        <begin position="40"/>
        <end position="62"/>
    </location>
</feature>
<sequence length="324" mass="36007">MNHIKTEVHNSPNVNGTIDVKERIKKALFQPKGNNIIPPIYLWIGLCALTVFTLTPFIYLVLSSVTMKSELINGVIFTKNPTFENYINIFKGGGGSGFVKAIKNSVYVSVLTTFFSLGIGVFAAYALARIKFPFRMTSLFCILAMQLLPSISIVVPFYMMMRDGIQIKLPFTDLILYHSPPLLDTIWALILAYTTFSLPFVIWLLAGYFQTIPKELEEAAFIDGCSRFTSIIKVILPIAAPGIAATALFTFLGSWDEFMFANAFTQTYESKTLPVVIREFMGKHSIDWGFMTAGGIIASLPPLIISILLYRYIIGGMVAGSIKE</sequence>
<evidence type="ECO:0000256" key="2">
    <source>
        <dbReference type="ARBA" id="ARBA00022448"/>
    </source>
</evidence>
<feature type="transmembrane region" description="Helical" evidence="7">
    <location>
        <begin position="230"/>
        <end position="252"/>
    </location>
</feature>
<feature type="domain" description="ABC transmembrane type-1" evidence="8">
    <location>
        <begin position="102"/>
        <end position="309"/>
    </location>
</feature>
<dbReference type="AlphaFoldDB" id="A0A4R2PA62"/>
<evidence type="ECO:0000259" key="8">
    <source>
        <dbReference type="PROSITE" id="PS50928"/>
    </source>
</evidence>
<dbReference type="Gene3D" id="1.10.3720.10">
    <property type="entry name" value="MetI-like"/>
    <property type="match status" value="1"/>
</dbReference>
<feature type="transmembrane region" description="Helical" evidence="7">
    <location>
        <begin position="139"/>
        <end position="161"/>
    </location>
</feature>
<dbReference type="EMBL" id="SLXK01000004">
    <property type="protein sequence ID" value="TCP30971.1"/>
    <property type="molecule type" value="Genomic_DNA"/>
</dbReference>
<accession>A0A4R2PA62</accession>
<dbReference type="PANTHER" id="PTHR32243">
    <property type="entry name" value="MALTOSE TRANSPORT SYSTEM PERMEASE-RELATED"/>
    <property type="match status" value="1"/>
</dbReference>
<protein>
    <submittedName>
        <fullName evidence="9">Carbohydrate ABC transporter membrane protein 2 (CUT1 family)</fullName>
    </submittedName>
</protein>
<dbReference type="GO" id="GO:0005886">
    <property type="term" value="C:plasma membrane"/>
    <property type="evidence" value="ECO:0007669"/>
    <property type="project" value="UniProtKB-SubCell"/>
</dbReference>
<evidence type="ECO:0000256" key="1">
    <source>
        <dbReference type="ARBA" id="ARBA00004651"/>
    </source>
</evidence>
<keyword evidence="10" id="KW-1185">Reference proteome</keyword>
<evidence type="ECO:0000256" key="4">
    <source>
        <dbReference type="ARBA" id="ARBA00022692"/>
    </source>
</evidence>
<dbReference type="OrthoDB" id="9810086at2"/>
<dbReference type="Proteomes" id="UP000295416">
    <property type="component" value="Unassembled WGS sequence"/>
</dbReference>
<dbReference type="GO" id="GO:0055085">
    <property type="term" value="P:transmembrane transport"/>
    <property type="evidence" value="ECO:0007669"/>
    <property type="project" value="InterPro"/>
</dbReference>
<comment type="similarity">
    <text evidence="7">Belongs to the binding-protein-dependent transport system permease family.</text>
</comment>
<dbReference type="PROSITE" id="PS50928">
    <property type="entry name" value="ABC_TM1"/>
    <property type="match status" value="1"/>
</dbReference>
<keyword evidence="4 7" id="KW-0812">Transmembrane</keyword>
<evidence type="ECO:0000256" key="6">
    <source>
        <dbReference type="ARBA" id="ARBA00023136"/>
    </source>
</evidence>
<keyword evidence="5 7" id="KW-1133">Transmembrane helix</keyword>
<evidence type="ECO:0000313" key="9">
    <source>
        <dbReference type="EMBL" id="TCP30971.1"/>
    </source>
</evidence>
<dbReference type="PANTHER" id="PTHR32243:SF18">
    <property type="entry name" value="INNER MEMBRANE ABC TRANSPORTER PERMEASE PROTEIN YCJP"/>
    <property type="match status" value="1"/>
</dbReference>
<evidence type="ECO:0000256" key="5">
    <source>
        <dbReference type="ARBA" id="ARBA00022989"/>
    </source>
</evidence>
<comment type="subcellular location">
    <subcellularLocation>
        <location evidence="1 7">Cell membrane</location>
        <topology evidence="1 7">Multi-pass membrane protein</topology>
    </subcellularLocation>
</comment>
<keyword evidence="6 7" id="KW-0472">Membrane</keyword>
<dbReference type="Pfam" id="PF00528">
    <property type="entry name" value="BPD_transp_1"/>
    <property type="match status" value="1"/>
</dbReference>
<gene>
    <name evidence="9" type="ORF">EV207_104150</name>
</gene>
<keyword evidence="3" id="KW-1003">Cell membrane</keyword>
<evidence type="ECO:0000256" key="3">
    <source>
        <dbReference type="ARBA" id="ARBA00022475"/>
    </source>
</evidence>
<keyword evidence="2 7" id="KW-0813">Transport</keyword>
<proteinExistence type="inferred from homology"/>
<dbReference type="RefSeq" id="WP_132744298.1">
    <property type="nucleotide sequence ID" value="NZ_SLXK01000004.1"/>
</dbReference>
<evidence type="ECO:0000256" key="7">
    <source>
        <dbReference type="RuleBase" id="RU363032"/>
    </source>
</evidence>
<dbReference type="SUPFAM" id="SSF161098">
    <property type="entry name" value="MetI-like"/>
    <property type="match status" value="1"/>
</dbReference>
<name>A0A4R2PA62_9BACL</name>